<dbReference type="Pfam" id="PF02463">
    <property type="entry name" value="SMC_N"/>
    <property type="match status" value="2"/>
</dbReference>
<comment type="subunit">
    <text evidence="7">Homodimer.</text>
</comment>
<feature type="coiled-coil region" evidence="7">
    <location>
        <begin position="420"/>
        <end position="475"/>
    </location>
</feature>
<protein>
    <recommendedName>
        <fullName evidence="7">Chromosome partition protein Smc</fullName>
    </recommendedName>
</protein>
<feature type="coiled-coil region" evidence="7">
    <location>
        <begin position="234"/>
        <end position="366"/>
    </location>
</feature>
<evidence type="ECO:0000313" key="10">
    <source>
        <dbReference type="Proteomes" id="UP000198668"/>
    </source>
</evidence>
<comment type="domain">
    <text evidence="7">Contains large globular domains required for ATP hydrolysis at each terminus and a third globular domain forming a flexible hinge near the middle of the molecule. These domains are separated by coiled-coil structures.</text>
</comment>
<evidence type="ECO:0000256" key="3">
    <source>
        <dbReference type="ARBA" id="ARBA00022741"/>
    </source>
</evidence>
<evidence type="ECO:0000256" key="2">
    <source>
        <dbReference type="ARBA" id="ARBA00022490"/>
    </source>
</evidence>
<feature type="coiled-coil region" evidence="7">
    <location>
        <begin position="680"/>
        <end position="924"/>
    </location>
</feature>
<dbReference type="GO" id="GO:0006260">
    <property type="term" value="P:DNA replication"/>
    <property type="evidence" value="ECO:0007669"/>
    <property type="project" value="UniProtKB-UniRule"/>
</dbReference>
<keyword evidence="4 7" id="KW-0067">ATP-binding</keyword>
<dbReference type="OrthoDB" id="9808768at2"/>
<evidence type="ECO:0000256" key="4">
    <source>
        <dbReference type="ARBA" id="ARBA00022840"/>
    </source>
</evidence>
<comment type="subcellular location">
    <subcellularLocation>
        <location evidence="1 7">Cytoplasm</location>
    </subcellularLocation>
</comment>
<dbReference type="InterPro" id="IPR036277">
    <property type="entry name" value="SMC_hinge_sf"/>
</dbReference>
<keyword evidence="2 7" id="KW-0963">Cytoplasm</keyword>
<dbReference type="EMBL" id="FOQE01000006">
    <property type="protein sequence ID" value="SFH61491.1"/>
    <property type="molecule type" value="Genomic_DNA"/>
</dbReference>
<keyword evidence="6 7" id="KW-0238">DNA-binding</keyword>
<evidence type="ECO:0000259" key="8">
    <source>
        <dbReference type="SMART" id="SM00968"/>
    </source>
</evidence>
<dbReference type="InterPro" id="IPR003395">
    <property type="entry name" value="RecF/RecN/SMC_N"/>
</dbReference>
<keyword evidence="3 7" id="KW-0547">Nucleotide-binding</keyword>
<comment type="function">
    <text evidence="7">Required for chromosome condensation and partitioning.</text>
</comment>
<dbReference type="InterPro" id="IPR024704">
    <property type="entry name" value="SMC"/>
</dbReference>
<dbReference type="RefSeq" id="WP_092091532.1">
    <property type="nucleotide sequence ID" value="NZ_FOQE01000006.1"/>
</dbReference>
<dbReference type="FunFam" id="3.40.50.300:FF:000984">
    <property type="entry name" value="Chromosome partition protein Smc"/>
    <property type="match status" value="1"/>
</dbReference>
<gene>
    <name evidence="7" type="primary">smc</name>
    <name evidence="9" type="ORF">SAMN04489868_10685</name>
</gene>
<dbReference type="Gene3D" id="1.20.1060.20">
    <property type="match status" value="1"/>
</dbReference>
<comment type="similarity">
    <text evidence="7">Belongs to the SMC family.</text>
</comment>
<dbReference type="GO" id="GO:0005524">
    <property type="term" value="F:ATP binding"/>
    <property type="evidence" value="ECO:0007669"/>
    <property type="project" value="UniProtKB-UniRule"/>
</dbReference>
<dbReference type="NCBIfam" id="TIGR02168">
    <property type="entry name" value="SMC_prok_B"/>
    <property type="match status" value="1"/>
</dbReference>
<evidence type="ECO:0000256" key="7">
    <source>
        <dbReference type="HAMAP-Rule" id="MF_01894"/>
    </source>
</evidence>
<evidence type="ECO:0000256" key="5">
    <source>
        <dbReference type="ARBA" id="ARBA00023054"/>
    </source>
</evidence>
<dbReference type="AlphaFoldDB" id="A0A1I3BIC1"/>
<evidence type="ECO:0000256" key="6">
    <source>
        <dbReference type="ARBA" id="ARBA00023125"/>
    </source>
</evidence>
<keyword evidence="5 7" id="KW-0175">Coiled coil</keyword>
<sequence length="1184" mass="134730">MQLKRIDIAGFKSFAEKTVIEFNEGVTAIVGPNGSGKSNIIEAIRWVMGEQSARSLRGGKMPDIIFSGSESRKPVNIAEVTLVLDNEDHFLPLDYTEASITRRILRSGESEFFINQQACRLKDIVDLFMDSGLGRESFSIISQGKVESIFNSKPEERRVIFEEAAGVLKYKKRKKSAEQKLVETKDNLNRVQDIVYELAAQVEPLREQSSIAKDYLMQKSQLHDIEIALTAVEIDQLTSEIHQKKMAIDACQQRLTYFQEEISQLERDSRTLHNEQQTLKEQIETCHSNRLQLVKKIEQLDGQKNLLSERNKNSQENREKMVQNLQQLTSLLEQLEQEANETQQALADKEKEKTQLSRTLTKAEKEFRMLSGDQKEMEADLRDEYIEWMQQETSLKNEQMYLKKSSSQYEQKKMRTSAAKASMLDREKKLKEQITEQEQALKDSQQTVAEKLLHYQEKQTALQQMRTTREKKENQLYDAMRIVQQAKAKRESLQELSEDYAGFYQGVREVLKNKEQIKGMIGAVAELIVVPKSLTLALDIALGASSQHIIVEDDMSGKKAIEFLKQRHLGRATFLPLTTIKPRRLPEAALIKARAVSGFVGIGSEIISYPPEIERVLHYLLGTTLITENLSSANQLAKLLHYKYRVVSLEGDVMNAGGSMTGGASKKGNKGSLLGRKNDLQTLEEQIKKMDAAMQEKEIDVRGMKQQEKKIEFELETLRKVGEELRMEEQESKSKLNRLRDEKNHLERELKAQAFESNAAKEEADENAAALKKIDSAIEEAQKKRQLIKERMEWLSAQNDEKEAKKSQLTETIQQSSTHLAAVKEQVAYLLKEQKRLAQQRAETKKSAEQLETQLTATDVSDNGHLLSQKEVKEQLAEATQKKSELEKHWQSLKTEQENGEEQLESLTQAIIRKNNQKQAVLEQRTAEEVAASRLDSAVESRLELLSGTYAITYEAALKDFPLAVPLEEAKRQVKLLKQGIEELGPVNLNAIEEFERVNERYTFLIEQKEDLSMARNSLLETMDEMDEEVTRRFSQMFTAIQGKFNLVFTQLFGGGSAELKLTDPNNLLTTGIEIIAQPPGKKLQQLSLLSGGERALTAIALLFSILQVRPVPFCVLDEVEAALDEANVVRFGRYLRKFEEETQFIVITHRKGTMEEANALYGVTMQESGVSKVVSVRLEEVNV</sequence>
<accession>A0A1I3BIC1</accession>
<dbReference type="InterPro" id="IPR010935">
    <property type="entry name" value="SMC_hinge"/>
</dbReference>
<dbReference type="Gene3D" id="3.30.70.1620">
    <property type="match status" value="1"/>
</dbReference>
<dbReference type="SMART" id="SM00968">
    <property type="entry name" value="SMC_hinge"/>
    <property type="match status" value="1"/>
</dbReference>
<dbReference type="InterPro" id="IPR011890">
    <property type="entry name" value="SMC_prok"/>
</dbReference>
<dbReference type="Gene3D" id="3.40.50.300">
    <property type="entry name" value="P-loop containing nucleotide triphosphate hydrolases"/>
    <property type="match status" value="2"/>
</dbReference>
<evidence type="ECO:0000313" key="9">
    <source>
        <dbReference type="EMBL" id="SFH61491.1"/>
    </source>
</evidence>
<dbReference type="CDD" id="cd03278">
    <property type="entry name" value="ABC_SMC_barmotin"/>
    <property type="match status" value="2"/>
</dbReference>
<feature type="domain" description="SMC hinge" evidence="8">
    <location>
        <begin position="518"/>
        <end position="637"/>
    </location>
</feature>
<dbReference type="GO" id="GO:0003677">
    <property type="term" value="F:DNA binding"/>
    <property type="evidence" value="ECO:0007669"/>
    <property type="project" value="UniProtKB-UniRule"/>
</dbReference>
<dbReference type="GO" id="GO:0030261">
    <property type="term" value="P:chromosome condensation"/>
    <property type="evidence" value="ECO:0007669"/>
    <property type="project" value="InterPro"/>
</dbReference>
<dbReference type="PIRSF" id="PIRSF005719">
    <property type="entry name" value="SMC"/>
    <property type="match status" value="1"/>
</dbReference>
<dbReference type="GO" id="GO:0016887">
    <property type="term" value="F:ATP hydrolysis activity"/>
    <property type="evidence" value="ECO:0007669"/>
    <property type="project" value="InterPro"/>
</dbReference>
<feature type="coiled-coil region" evidence="7">
    <location>
        <begin position="167"/>
        <end position="194"/>
    </location>
</feature>
<keyword evidence="10" id="KW-1185">Reference proteome</keyword>
<dbReference type="GO" id="GO:0005694">
    <property type="term" value="C:chromosome"/>
    <property type="evidence" value="ECO:0007669"/>
    <property type="project" value="InterPro"/>
</dbReference>
<dbReference type="FunFam" id="3.40.50.300:FF:000901">
    <property type="entry name" value="Chromosome partition protein Smc"/>
    <property type="match status" value="1"/>
</dbReference>
<dbReference type="PANTHER" id="PTHR43977">
    <property type="entry name" value="STRUCTURAL MAINTENANCE OF CHROMOSOMES PROTEIN 3"/>
    <property type="match status" value="1"/>
</dbReference>
<evidence type="ECO:0000256" key="1">
    <source>
        <dbReference type="ARBA" id="ARBA00004496"/>
    </source>
</evidence>
<reference evidence="9 10" key="1">
    <citation type="submission" date="2016-10" db="EMBL/GenBank/DDBJ databases">
        <authorList>
            <person name="de Groot N.N."/>
        </authorList>
    </citation>
    <scope>NUCLEOTIDE SEQUENCE [LARGE SCALE GENOMIC DNA]</scope>
    <source>
        <strain evidence="9 10">DSM 27630</strain>
    </source>
</reference>
<dbReference type="Pfam" id="PF06470">
    <property type="entry name" value="SMC_hinge"/>
    <property type="match status" value="1"/>
</dbReference>
<dbReference type="Proteomes" id="UP000198668">
    <property type="component" value="Unassembled WGS sequence"/>
</dbReference>
<name>A0A1I3BIC1_9LACT</name>
<feature type="binding site" evidence="7">
    <location>
        <begin position="32"/>
        <end position="39"/>
    </location>
    <ligand>
        <name>ATP</name>
        <dbReference type="ChEBI" id="CHEBI:30616"/>
    </ligand>
</feature>
<dbReference type="SUPFAM" id="SSF52540">
    <property type="entry name" value="P-loop containing nucleoside triphosphate hydrolases"/>
    <property type="match status" value="1"/>
</dbReference>
<dbReference type="GO" id="GO:0007059">
    <property type="term" value="P:chromosome segregation"/>
    <property type="evidence" value="ECO:0007669"/>
    <property type="project" value="UniProtKB-UniRule"/>
</dbReference>
<organism evidence="9 10">
    <name type="scientific">Pisciglobus halotolerans</name>
    <dbReference type="NCBI Taxonomy" id="745365"/>
    <lineage>
        <taxon>Bacteria</taxon>
        <taxon>Bacillati</taxon>
        <taxon>Bacillota</taxon>
        <taxon>Bacilli</taxon>
        <taxon>Lactobacillales</taxon>
        <taxon>Carnobacteriaceae</taxon>
    </lineage>
</organism>
<dbReference type="InterPro" id="IPR027417">
    <property type="entry name" value="P-loop_NTPase"/>
</dbReference>
<dbReference type="SUPFAM" id="SSF75553">
    <property type="entry name" value="Smc hinge domain"/>
    <property type="match status" value="1"/>
</dbReference>
<dbReference type="HAMAP" id="MF_01894">
    <property type="entry name" value="Smc_prok"/>
    <property type="match status" value="1"/>
</dbReference>
<dbReference type="GO" id="GO:0007062">
    <property type="term" value="P:sister chromatid cohesion"/>
    <property type="evidence" value="ECO:0007669"/>
    <property type="project" value="InterPro"/>
</dbReference>
<dbReference type="GO" id="GO:0005737">
    <property type="term" value="C:cytoplasm"/>
    <property type="evidence" value="ECO:0007669"/>
    <property type="project" value="UniProtKB-SubCell"/>
</dbReference>
<proteinExistence type="inferred from homology"/>